<accession>A0AAV0L5E0</accession>
<dbReference type="InterPro" id="IPR002156">
    <property type="entry name" value="RNaseH_domain"/>
</dbReference>
<evidence type="ECO:0000259" key="2">
    <source>
        <dbReference type="Pfam" id="PF13966"/>
    </source>
</evidence>
<dbReference type="InterPro" id="IPR036397">
    <property type="entry name" value="RNaseH_sf"/>
</dbReference>
<dbReference type="InterPro" id="IPR012337">
    <property type="entry name" value="RNaseH-like_sf"/>
</dbReference>
<feature type="domain" description="RNase H type-1" evidence="1">
    <location>
        <begin position="299"/>
        <end position="416"/>
    </location>
</feature>
<dbReference type="InterPro" id="IPR052929">
    <property type="entry name" value="RNase_H-like_EbsB-rel"/>
</dbReference>
<dbReference type="InterPro" id="IPR026960">
    <property type="entry name" value="RVT-Znf"/>
</dbReference>
<name>A0AAV0L5E0_9ROSI</name>
<keyword evidence="4" id="KW-1185">Reference proteome</keyword>
<dbReference type="GO" id="GO:0003676">
    <property type="term" value="F:nucleic acid binding"/>
    <property type="evidence" value="ECO:0007669"/>
    <property type="project" value="InterPro"/>
</dbReference>
<dbReference type="Gene3D" id="3.30.420.10">
    <property type="entry name" value="Ribonuclease H-like superfamily/Ribonuclease H"/>
    <property type="match status" value="1"/>
</dbReference>
<dbReference type="PANTHER" id="PTHR47074">
    <property type="entry name" value="BNAC02G40300D PROTEIN"/>
    <property type="match status" value="1"/>
</dbReference>
<dbReference type="CDD" id="cd06222">
    <property type="entry name" value="RNase_H_like"/>
    <property type="match status" value="1"/>
</dbReference>
<dbReference type="Pfam" id="PF13456">
    <property type="entry name" value="RVT_3"/>
    <property type="match status" value="1"/>
</dbReference>
<proteinExistence type="predicted"/>
<gene>
    <name evidence="3" type="ORF">LITE_LOCUS21700</name>
</gene>
<dbReference type="GO" id="GO:0004523">
    <property type="term" value="F:RNA-DNA hybrid ribonuclease activity"/>
    <property type="evidence" value="ECO:0007669"/>
    <property type="project" value="InterPro"/>
</dbReference>
<dbReference type="PANTHER" id="PTHR47074:SF48">
    <property type="entry name" value="POLYNUCLEOTIDYL TRANSFERASE, RIBONUCLEASE H-LIKE SUPERFAMILY PROTEIN"/>
    <property type="match status" value="1"/>
</dbReference>
<evidence type="ECO:0000259" key="1">
    <source>
        <dbReference type="Pfam" id="PF13456"/>
    </source>
</evidence>
<organism evidence="3 4">
    <name type="scientific">Linum tenue</name>
    <dbReference type="NCBI Taxonomy" id="586396"/>
    <lineage>
        <taxon>Eukaryota</taxon>
        <taxon>Viridiplantae</taxon>
        <taxon>Streptophyta</taxon>
        <taxon>Embryophyta</taxon>
        <taxon>Tracheophyta</taxon>
        <taxon>Spermatophyta</taxon>
        <taxon>Magnoliopsida</taxon>
        <taxon>eudicotyledons</taxon>
        <taxon>Gunneridae</taxon>
        <taxon>Pentapetalae</taxon>
        <taxon>rosids</taxon>
        <taxon>fabids</taxon>
        <taxon>Malpighiales</taxon>
        <taxon>Linaceae</taxon>
        <taxon>Linum</taxon>
    </lineage>
</organism>
<dbReference type="Proteomes" id="UP001154282">
    <property type="component" value="Unassembled WGS sequence"/>
</dbReference>
<dbReference type="EMBL" id="CAMGYJ010000006">
    <property type="protein sequence ID" value="CAI0428531.1"/>
    <property type="molecule type" value="Genomic_DNA"/>
</dbReference>
<sequence>MSAQEFLNEGLRWRVGNGASIRVWGDRWLPTENATYVESAPMGLPVDATVRELISPDTDEWDEAVLEGCFPTEIANVIRQIPLRNIEENDRLIWKGNSSGNYTVRDGYRLWMKDFKAREAIVQIGETQVWKSLWNLNIPPKVKHFLWRFIRDILPTGDHISLKSNRWGDKCPFCNIRETQAHIFGECAWSARLWRGTELAECFELRQSECCYSWFKTVLENKQSAAVEEWGSLLWFIWKERNAQIFNGLKLREDEIVPRAKAFIDEYREQQVIDRGVAAPVTTTGWEKPGQGFVKVNTDAGVFVDGGIGLGVVVRGEEGNFILAAAKKIAGRWEPEMAEALAAEFGVQVAVEARLQNLILETDCQTLTAKLAMAENIHTEIGIVCRNILKMLRETGHSSWRYWSREGNKAAHIMSHSETRWNESMVWLDRPPIFLVDQILLDNVTAMPA</sequence>
<reference evidence="3" key="1">
    <citation type="submission" date="2022-08" db="EMBL/GenBank/DDBJ databases">
        <authorList>
            <person name="Gutierrez-Valencia J."/>
        </authorList>
    </citation>
    <scope>NUCLEOTIDE SEQUENCE</scope>
</reference>
<evidence type="ECO:0000313" key="4">
    <source>
        <dbReference type="Proteomes" id="UP001154282"/>
    </source>
</evidence>
<dbReference type="InterPro" id="IPR044730">
    <property type="entry name" value="RNase_H-like_dom_plant"/>
</dbReference>
<feature type="domain" description="Reverse transcriptase zinc-binding" evidence="2">
    <location>
        <begin position="125"/>
        <end position="194"/>
    </location>
</feature>
<comment type="caution">
    <text evidence="3">The sequence shown here is derived from an EMBL/GenBank/DDBJ whole genome shotgun (WGS) entry which is preliminary data.</text>
</comment>
<evidence type="ECO:0000313" key="3">
    <source>
        <dbReference type="EMBL" id="CAI0428531.1"/>
    </source>
</evidence>
<dbReference type="AlphaFoldDB" id="A0AAV0L5E0"/>
<protein>
    <submittedName>
        <fullName evidence="3">Uncharacterized protein</fullName>
    </submittedName>
</protein>
<dbReference type="SUPFAM" id="SSF53098">
    <property type="entry name" value="Ribonuclease H-like"/>
    <property type="match status" value="1"/>
</dbReference>
<dbReference type="Pfam" id="PF13966">
    <property type="entry name" value="zf-RVT"/>
    <property type="match status" value="1"/>
</dbReference>